<feature type="domain" description="RING-type" evidence="10">
    <location>
        <begin position="135"/>
        <end position="180"/>
    </location>
</feature>
<keyword evidence="4 9" id="KW-0863">Zinc-finger</keyword>
<evidence type="ECO:0000259" key="10">
    <source>
        <dbReference type="PROSITE" id="PS50089"/>
    </source>
</evidence>
<evidence type="ECO:0000256" key="5">
    <source>
        <dbReference type="ARBA" id="ARBA00022786"/>
    </source>
</evidence>
<keyword evidence="3" id="KW-0479">Metal-binding</keyword>
<dbReference type="InterPro" id="IPR052256">
    <property type="entry name" value="E3_ubiquitin-ligase_CHFR"/>
</dbReference>
<dbReference type="InterPro" id="IPR040909">
    <property type="entry name" value="CHFR_Znf-CRD"/>
</dbReference>
<keyword evidence="7" id="KW-0539">Nucleus</keyword>
<proteinExistence type="predicted"/>
<evidence type="ECO:0000256" key="8">
    <source>
        <dbReference type="ARBA" id="ARBA00023306"/>
    </source>
</evidence>
<evidence type="ECO:0000256" key="2">
    <source>
        <dbReference type="ARBA" id="ARBA00022679"/>
    </source>
</evidence>
<dbReference type="SUPFAM" id="SSF57850">
    <property type="entry name" value="RING/U-box"/>
    <property type="match status" value="1"/>
</dbReference>
<keyword evidence="5" id="KW-0833">Ubl conjugation pathway</keyword>
<keyword evidence="8" id="KW-0131">Cell cycle</keyword>
<evidence type="ECO:0000313" key="12">
    <source>
        <dbReference type="Proteomes" id="UP001054252"/>
    </source>
</evidence>
<dbReference type="InterPro" id="IPR001841">
    <property type="entry name" value="Znf_RING"/>
</dbReference>
<dbReference type="Pfam" id="PF17979">
    <property type="entry name" value="zf-CRD"/>
    <property type="match status" value="1"/>
</dbReference>
<dbReference type="GO" id="GO:0005634">
    <property type="term" value="C:nucleus"/>
    <property type="evidence" value="ECO:0007669"/>
    <property type="project" value="UniProtKB-SubCell"/>
</dbReference>
<keyword evidence="12" id="KW-1185">Reference proteome</keyword>
<evidence type="ECO:0000256" key="6">
    <source>
        <dbReference type="ARBA" id="ARBA00022833"/>
    </source>
</evidence>
<dbReference type="Gene3D" id="3.30.40.10">
    <property type="entry name" value="Zinc/RING finger domain, C3HC4 (zinc finger)"/>
    <property type="match status" value="1"/>
</dbReference>
<reference evidence="11 12" key="1">
    <citation type="journal article" date="2021" name="Commun. Biol.">
        <title>The genome of Shorea leprosula (Dipterocarpaceae) highlights the ecological relevance of drought in aseasonal tropical rainforests.</title>
        <authorList>
            <person name="Ng K.K.S."/>
            <person name="Kobayashi M.J."/>
            <person name="Fawcett J.A."/>
            <person name="Hatakeyama M."/>
            <person name="Paape T."/>
            <person name="Ng C.H."/>
            <person name="Ang C.C."/>
            <person name="Tnah L.H."/>
            <person name="Lee C.T."/>
            <person name="Nishiyama T."/>
            <person name="Sese J."/>
            <person name="O'Brien M.J."/>
            <person name="Copetti D."/>
            <person name="Mohd Noor M.I."/>
            <person name="Ong R.C."/>
            <person name="Putra M."/>
            <person name="Sireger I.Z."/>
            <person name="Indrioko S."/>
            <person name="Kosugi Y."/>
            <person name="Izuno A."/>
            <person name="Isagi Y."/>
            <person name="Lee S.L."/>
            <person name="Shimizu K.K."/>
        </authorList>
    </citation>
    <scope>NUCLEOTIDE SEQUENCE [LARGE SCALE GENOMIC DNA]</scope>
    <source>
        <strain evidence="11">214</strain>
    </source>
</reference>
<protein>
    <recommendedName>
        <fullName evidence="10">RING-type domain-containing protein</fullName>
    </recommendedName>
</protein>
<evidence type="ECO:0000313" key="11">
    <source>
        <dbReference type="EMBL" id="GKV14300.1"/>
    </source>
</evidence>
<dbReference type="InterPro" id="IPR018957">
    <property type="entry name" value="Znf_C3HC4_RING-type"/>
</dbReference>
<dbReference type="PANTHER" id="PTHR16079:SF4">
    <property type="entry name" value="E3 UBIQUITIN-PROTEIN LIGASE CHFR"/>
    <property type="match status" value="1"/>
</dbReference>
<evidence type="ECO:0000256" key="7">
    <source>
        <dbReference type="ARBA" id="ARBA00023242"/>
    </source>
</evidence>
<name>A0AAV5JQB1_9ROSI</name>
<dbReference type="GO" id="GO:0008270">
    <property type="term" value="F:zinc ion binding"/>
    <property type="evidence" value="ECO:0007669"/>
    <property type="project" value="UniProtKB-KW"/>
</dbReference>
<dbReference type="GO" id="GO:0004842">
    <property type="term" value="F:ubiquitin-protein transferase activity"/>
    <property type="evidence" value="ECO:0007669"/>
    <property type="project" value="TreeGrafter"/>
</dbReference>
<accession>A0AAV5JQB1</accession>
<dbReference type="Proteomes" id="UP001054252">
    <property type="component" value="Unassembled WGS sequence"/>
</dbReference>
<comment type="subcellular location">
    <subcellularLocation>
        <location evidence="1">Nucleus</location>
    </subcellularLocation>
</comment>
<comment type="caution">
    <text evidence="11">The sequence shown here is derived from an EMBL/GenBank/DDBJ whole genome shotgun (WGS) entry which is preliminary data.</text>
</comment>
<evidence type="ECO:0000256" key="1">
    <source>
        <dbReference type="ARBA" id="ARBA00004123"/>
    </source>
</evidence>
<gene>
    <name evidence="11" type="ORF">SLEP1_g25195</name>
</gene>
<dbReference type="Gene3D" id="3.30.40.140">
    <property type="match status" value="1"/>
</dbReference>
<dbReference type="SMART" id="SM00184">
    <property type="entry name" value="RING"/>
    <property type="match status" value="1"/>
</dbReference>
<dbReference type="EMBL" id="BPVZ01000040">
    <property type="protein sequence ID" value="GKV14300.1"/>
    <property type="molecule type" value="Genomic_DNA"/>
</dbReference>
<organism evidence="11 12">
    <name type="scientific">Rubroshorea leprosula</name>
    <dbReference type="NCBI Taxonomy" id="152421"/>
    <lineage>
        <taxon>Eukaryota</taxon>
        <taxon>Viridiplantae</taxon>
        <taxon>Streptophyta</taxon>
        <taxon>Embryophyta</taxon>
        <taxon>Tracheophyta</taxon>
        <taxon>Spermatophyta</taxon>
        <taxon>Magnoliopsida</taxon>
        <taxon>eudicotyledons</taxon>
        <taxon>Gunneridae</taxon>
        <taxon>Pentapetalae</taxon>
        <taxon>rosids</taxon>
        <taxon>malvids</taxon>
        <taxon>Malvales</taxon>
        <taxon>Dipterocarpaceae</taxon>
        <taxon>Rubroshorea</taxon>
    </lineage>
</organism>
<dbReference type="AlphaFoldDB" id="A0AAV5JQB1"/>
<dbReference type="GO" id="GO:0016567">
    <property type="term" value="P:protein ubiquitination"/>
    <property type="evidence" value="ECO:0007669"/>
    <property type="project" value="TreeGrafter"/>
</dbReference>
<dbReference type="PROSITE" id="PS50089">
    <property type="entry name" value="ZF_RING_2"/>
    <property type="match status" value="1"/>
</dbReference>
<sequence length="476" mass="54147">MEVGESSCAKSKPSSEIWAKLVSLDSRYEDVEISSNEVVINSETKSSSHEKHDWCKITRNPDQFSATMQNKSSNVILVNDVVVQSEDVVDIKCGAEVIAGPNKEGYLSYKFKVMCNQESSKQNLKISIDIEHAKCSICLNIWHDVVTIAPCLHSFCNGCFSEWLKRSQKKQRGVLCPQCRAVVQFAGRNHFLHNIEEGLLQADPSLRRSDEEVAVLNSYATIKSNLVIRSGERQNRKRARFFMDVRSDSEDGNVDIDGEESDDAGSHCPQCGTEIGGFQCNPNTIHLQCQACGGMMPSRADINIPQHCLGCDRAFCGAYWQSLRLTRSDIQLVCSQETFKPIAERTISRIPVQAHEMNQHEQDITDRCIRQAGRTLQDVIADWIRKLNNREIDRTRLQLNHAEMITAGTHLCNNCYEKLVAFLLYWYRISLPKYLLPSDAKQREDCWYGYACRTQHHSEEHARKRNHVCRPTRGNS</sequence>
<dbReference type="PANTHER" id="PTHR16079">
    <property type="entry name" value="UBIQUITIN LIGASE PROTEIN CHFR"/>
    <property type="match status" value="1"/>
</dbReference>
<keyword evidence="2" id="KW-0808">Transferase</keyword>
<dbReference type="InterPro" id="IPR013083">
    <property type="entry name" value="Znf_RING/FYVE/PHD"/>
</dbReference>
<evidence type="ECO:0000256" key="9">
    <source>
        <dbReference type="PROSITE-ProRule" id="PRU00175"/>
    </source>
</evidence>
<evidence type="ECO:0000256" key="4">
    <source>
        <dbReference type="ARBA" id="ARBA00022771"/>
    </source>
</evidence>
<dbReference type="GO" id="GO:0006511">
    <property type="term" value="P:ubiquitin-dependent protein catabolic process"/>
    <property type="evidence" value="ECO:0007669"/>
    <property type="project" value="TreeGrafter"/>
</dbReference>
<dbReference type="Pfam" id="PF00097">
    <property type="entry name" value="zf-C3HC4"/>
    <property type="match status" value="1"/>
</dbReference>
<evidence type="ECO:0000256" key="3">
    <source>
        <dbReference type="ARBA" id="ARBA00022723"/>
    </source>
</evidence>
<keyword evidence="6" id="KW-0862">Zinc</keyword>